<gene>
    <name evidence="3" type="ORF">F0P93_30850</name>
</gene>
<keyword evidence="4" id="KW-1185">Reference proteome</keyword>
<dbReference type="PROSITE" id="PS50110">
    <property type="entry name" value="RESPONSE_REGULATORY"/>
    <property type="match status" value="1"/>
</dbReference>
<sequence length="41" mass="4724">MKQIQPDIIICDVMMPQMDGFTFLHTIKQNLSAHSRDFTDG</sequence>
<evidence type="ECO:0000313" key="4">
    <source>
        <dbReference type="Proteomes" id="UP000326344"/>
    </source>
</evidence>
<dbReference type="Gene3D" id="3.40.50.2300">
    <property type="match status" value="1"/>
</dbReference>
<evidence type="ECO:0000259" key="2">
    <source>
        <dbReference type="PROSITE" id="PS50110"/>
    </source>
</evidence>
<accession>A0A5N1J3D7</accession>
<comment type="caution">
    <text evidence="3">The sequence shown here is derived from an EMBL/GenBank/DDBJ whole genome shotgun (WGS) entry which is preliminary data.</text>
</comment>
<protein>
    <submittedName>
        <fullName evidence="3">Response regulator</fullName>
    </submittedName>
</protein>
<dbReference type="InterPro" id="IPR011006">
    <property type="entry name" value="CheY-like_superfamily"/>
</dbReference>
<reference evidence="3 4" key="1">
    <citation type="submission" date="2019-09" db="EMBL/GenBank/DDBJ databases">
        <title>Genome Sequence of Larkinella sp MA1.</title>
        <authorList>
            <person name="Srinivasan S."/>
        </authorList>
    </citation>
    <scope>NUCLEOTIDE SEQUENCE [LARGE SCALE GENOMIC DNA]</scope>
    <source>
        <strain evidence="3 4">MA1</strain>
    </source>
</reference>
<organism evidence="3 4">
    <name type="scientific">Larkinella humicola</name>
    <dbReference type="NCBI Taxonomy" id="2607654"/>
    <lineage>
        <taxon>Bacteria</taxon>
        <taxon>Pseudomonadati</taxon>
        <taxon>Bacteroidota</taxon>
        <taxon>Cytophagia</taxon>
        <taxon>Cytophagales</taxon>
        <taxon>Spirosomataceae</taxon>
        <taxon>Larkinella</taxon>
    </lineage>
</organism>
<dbReference type="EMBL" id="VTWS01000014">
    <property type="protein sequence ID" value="KAA9341089.1"/>
    <property type="molecule type" value="Genomic_DNA"/>
</dbReference>
<dbReference type="InterPro" id="IPR001789">
    <property type="entry name" value="Sig_transdc_resp-reg_receiver"/>
</dbReference>
<feature type="modified residue" description="4-aspartylphosphate" evidence="1">
    <location>
        <position position="12"/>
    </location>
</feature>
<evidence type="ECO:0000256" key="1">
    <source>
        <dbReference type="PROSITE-ProRule" id="PRU00169"/>
    </source>
</evidence>
<dbReference type="Proteomes" id="UP000326344">
    <property type="component" value="Unassembled WGS sequence"/>
</dbReference>
<keyword evidence="1" id="KW-0597">Phosphoprotein</keyword>
<name>A0A5N1J3D7_9BACT</name>
<dbReference type="Pfam" id="PF00072">
    <property type="entry name" value="Response_reg"/>
    <property type="match status" value="1"/>
</dbReference>
<dbReference type="GO" id="GO:0000160">
    <property type="term" value="P:phosphorelay signal transduction system"/>
    <property type="evidence" value="ECO:0007669"/>
    <property type="project" value="InterPro"/>
</dbReference>
<feature type="domain" description="Response regulatory" evidence="2">
    <location>
        <begin position="1"/>
        <end position="41"/>
    </location>
</feature>
<proteinExistence type="predicted"/>
<dbReference type="AlphaFoldDB" id="A0A5N1J3D7"/>
<evidence type="ECO:0000313" key="3">
    <source>
        <dbReference type="EMBL" id="KAA9341089.1"/>
    </source>
</evidence>
<dbReference type="SUPFAM" id="SSF52172">
    <property type="entry name" value="CheY-like"/>
    <property type="match status" value="1"/>
</dbReference>